<evidence type="ECO:0000256" key="4">
    <source>
        <dbReference type="PIRNR" id="PIRNR036492"/>
    </source>
</evidence>
<evidence type="ECO:0000256" key="1">
    <source>
        <dbReference type="ARBA" id="ARBA00009986"/>
    </source>
</evidence>
<dbReference type="InterPro" id="IPR029510">
    <property type="entry name" value="Ald_DH_CS_GLU"/>
</dbReference>
<dbReference type="FunFam" id="3.40.605.10:FF:000004">
    <property type="entry name" value="Aldehyde dehydrogenase"/>
    <property type="match status" value="1"/>
</dbReference>
<feature type="active site" evidence="5">
    <location>
        <position position="258"/>
    </location>
</feature>
<dbReference type="Proteomes" id="UP000283255">
    <property type="component" value="Unassembled WGS sequence"/>
</dbReference>
<dbReference type="GO" id="GO:0005737">
    <property type="term" value="C:cytoplasm"/>
    <property type="evidence" value="ECO:0007669"/>
    <property type="project" value="TreeGrafter"/>
</dbReference>
<dbReference type="PROSITE" id="PS00687">
    <property type="entry name" value="ALDEHYDE_DEHYDR_GLU"/>
    <property type="match status" value="1"/>
</dbReference>
<dbReference type="InterPro" id="IPR015590">
    <property type="entry name" value="Aldehyde_DH_dom"/>
</dbReference>
<dbReference type="RefSeq" id="WP_119911198.1">
    <property type="nucleotide sequence ID" value="NZ_QZCH01000016.1"/>
</dbReference>
<name>A0A418YDG9_9GAMM</name>
<dbReference type="OrthoDB" id="9812625at2"/>
<dbReference type="PANTHER" id="PTHR43570:SF20">
    <property type="entry name" value="ALDEHYDE DEHYDROGENASE ALDX-RELATED"/>
    <property type="match status" value="1"/>
</dbReference>
<dbReference type="InterPro" id="IPR012394">
    <property type="entry name" value="Aldehyde_DH_NAD(P)"/>
</dbReference>
<reference evidence="9 10" key="2">
    <citation type="submission" date="2019-01" db="EMBL/GenBank/DDBJ databases">
        <title>Motilimonas pumilus sp. nov., isolated from the gut of sea cucumber (Apostichopus japonicus).</title>
        <authorList>
            <person name="Wang F.-Q."/>
            <person name="Ren L.-H."/>
            <person name="Lin Y.-W."/>
            <person name="Sun G.-H."/>
            <person name="Du Z.-J."/>
            <person name="Zhao J.-X."/>
            <person name="Liu X.-J."/>
            <person name="Liu L.-J."/>
        </authorList>
    </citation>
    <scope>NUCLEOTIDE SEQUENCE [LARGE SCALE GENOMIC DNA]</scope>
    <source>
        <strain evidence="9 10">PLHSC7-2</strain>
    </source>
</reference>
<dbReference type="InterPro" id="IPR016161">
    <property type="entry name" value="Ald_DH/histidinol_DH"/>
</dbReference>
<evidence type="ECO:0000256" key="7">
    <source>
        <dbReference type="RuleBase" id="RU003345"/>
    </source>
</evidence>
<evidence type="ECO:0000313" key="10">
    <source>
        <dbReference type="Proteomes" id="UP000283255"/>
    </source>
</evidence>
<keyword evidence="10" id="KW-1185">Reference proteome</keyword>
<dbReference type="InterPro" id="IPR016163">
    <property type="entry name" value="Ald_DH_C"/>
</dbReference>
<evidence type="ECO:0000256" key="5">
    <source>
        <dbReference type="PIRSR" id="PIRSR036492-1"/>
    </source>
</evidence>
<dbReference type="EMBL" id="QZCH01000016">
    <property type="protein sequence ID" value="RJG42572.1"/>
    <property type="molecule type" value="Genomic_DNA"/>
</dbReference>
<dbReference type="InterPro" id="IPR016162">
    <property type="entry name" value="Ald_DH_N"/>
</dbReference>
<evidence type="ECO:0000259" key="8">
    <source>
        <dbReference type="Pfam" id="PF00171"/>
    </source>
</evidence>
<dbReference type="GO" id="GO:0006081">
    <property type="term" value="P:aldehyde metabolic process"/>
    <property type="evidence" value="ECO:0007669"/>
    <property type="project" value="InterPro"/>
</dbReference>
<dbReference type="PANTHER" id="PTHR43570">
    <property type="entry name" value="ALDEHYDE DEHYDROGENASE"/>
    <property type="match status" value="1"/>
</dbReference>
<reference evidence="9 10" key="1">
    <citation type="submission" date="2018-09" db="EMBL/GenBank/DDBJ databases">
        <authorList>
            <person name="Wang F."/>
        </authorList>
    </citation>
    <scope>NUCLEOTIDE SEQUENCE [LARGE SCALE GENOMIC DNA]</scope>
    <source>
        <strain evidence="9 10">PLHSC7-2</strain>
    </source>
</reference>
<comment type="caution">
    <text evidence="9">The sequence shown here is derived from an EMBL/GenBank/DDBJ whole genome shotgun (WGS) entry which is preliminary data.</text>
</comment>
<dbReference type="Gene3D" id="3.40.309.10">
    <property type="entry name" value="Aldehyde Dehydrogenase, Chain A, domain 2"/>
    <property type="match status" value="1"/>
</dbReference>
<gene>
    <name evidence="9" type="ORF">D1Z90_12990</name>
</gene>
<keyword evidence="2 4" id="KW-0560">Oxidoreductase</keyword>
<organism evidence="9 10">
    <name type="scientific">Motilimonas pumila</name>
    <dbReference type="NCBI Taxonomy" id="2303987"/>
    <lineage>
        <taxon>Bacteria</taxon>
        <taxon>Pseudomonadati</taxon>
        <taxon>Pseudomonadota</taxon>
        <taxon>Gammaproteobacteria</taxon>
        <taxon>Alteromonadales</taxon>
        <taxon>Alteromonadales genera incertae sedis</taxon>
        <taxon>Motilimonas</taxon>
    </lineage>
</organism>
<proteinExistence type="inferred from homology"/>
<dbReference type="AlphaFoldDB" id="A0A418YDG9"/>
<dbReference type="Pfam" id="PF00171">
    <property type="entry name" value="Aldedh"/>
    <property type="match status" value="1"/>
</dbReference>
<keyword evidence="3" id="KW-0520">NAD</keyword>
<dbReference type="PIRSF" id="PIRSF036492">
    <property type="entry name" value="ALDH"/>
    <property type="match status" value="1"/>
</dbReference>
<accession>A0A418YDG9</accession>
<dbReference type="GO" id="GO:0004029">
    <property type="term" value="F:aldehyde dehydrogenase (NAD+) activity"/>
    <property type="evidence" value="ECO:0007669"/>
    <property type="project" value="TreeGrafter"/>
</dbReference>
<feature type="active site" evidence="5 6">
    <location>
        <position position="224"/>
    </location>
</feature>
<evidence type="ECO:0000256" key="2">
    <source>
        <dbReference type="ARBA" id="ARBA00023002"/>
    </source>
</evidence>
<sequence length="478" mass="52656">MTSTPDHLTTANCGSELAAALERQRAYFNDNNHPTLAQRRAKLDALQQAIISHKDAITQAVAQDFGKRSALDTQIADIAPSLHLLKYCNKNLSRWMTPVRRKPGISLSPAKLRVHYQPLGVIGIIVPWNFPIGLALSPLITAIAAGNTAMLKMSEFTPATNQVIKELLAQAFASDQVAVVEGDVEVASRFSKLAFDHLIFTGSTEVGKHIMRAAAENLTPVTLELGGKSPTVIAPDFDITDAVERIAFSKSLNAGQVCVAPDYILLPKQKVSAFISAYKHYFNTLYPLGIHSEDYTSVVNNRQYQRLKSVIEDAKQHGAVVHTVTEQALDDINHRMTPHLIEQVSDEMQVMQQELFGPVLPIIPYEDIQQAHAFISARPRPLALYLMSFDESVQRFFIEHSHSGGMCINDSLVHVAAEDAPFGGIGPSGMGHYHGIEGFKTLSHAKTVLTRGKTNYTKMLHPPHNTWFKKCLAKVLNA</sequence>
<comment type="similarity">
    <text evidence="1 4 7">Belongs to the aldehyde dehydrogenase family.</text>
</comment>
<evidence type="ECO:0000256" key="6">
    <source>
        <dbReference type="PROSITE-ProRule" id="PRU10007"/>
    </source>
</evidence>
<protein>
    <recommendedName>
        <fullName evidence="4">Aldehyde dehydrogenase</fullName>
    </recommendedName>
</protein>
<feature type="domain" description="Aldehyde dehydrogenase" evidence="8">
    <location>
        <begin position="16"/>
        <end position="448"/>
    </location>
</feature>
<evidence type="ECO:0000256" key="3">
    <source>
        <dbReference type="ARBA" id="ARBA00023027"/>
    </source>
</evidence>
<dbReference type="CDD" id="cd07133">
    <property type="entry name" value="ALDH_CALDH_CalB"/>
    <property type="match status" value="1"/>
</dbReference>
<dbReference type="Gene3D" id="3.40.605.10">
    <property type="entry name" value="Aldehyde Dehydrogenase, Chain A, domain 1"/>
    <property type="match status" value="1"/>
</dbReference>
<evidence type="ECO:0000313" key="9">
    <source>
        <dbReference type="EMBL" id="RJG42572.1"/>
    </source>
</evidence>
<dbReference type="SUPFAM" id="SSF53720">
    <property type="entry name" value="ALDH-like"/>
    <property type="match status" value="1"/>
</dbReference>